<gene>
    <name evidence="12" type="primary">LOC105228390</name>
</gene>
<evidence type="ECO:0000256" key="4">
    <source>
        <dbReference type="ARBA" id="ARBA00022670"/>
    </source>
</evidence>
<keyword evidence="9" id="KW-0732">Signal</keyword>
<evidence type="ECO:0000313" key="11">
    <source>
        <dbReference type="Proteomes" id="UP001652620"/>
    </source>
</evidence>
<dbReference type="KEGG" id="bdr:105228390"/>
<protein>
    <submittedName>
        <fullName evidence="12">Trypsin alpha</fullName>
    </submittedName>
</protein>
<feature type="chain" id="PRO_5046530605" evidence="9">
    <location>
        <begin position="23"/>
        <end position="270"/>
    </location>
</feature>
<dbReference type="GO" id="GO:0005576">
    <property type="term" value="C:extracellular region"/>
    <property type="evidence" value="ECO:0007669"/>
    <property type="project" value="UniProtKB-SubCell"/>
</dbReference>
<comment type="similarity">
    <text evidence="2">Belongs to the peptidase S1 family.</text>
</comment>
<dbReference type="PANTHER" id="PTHR24276:SF91">
    <property type="entry name" value="AT26814P-RELATED"/>
    <property type="match status" value="1"/>
</dbReference>
<reference evidence="12" key="1">
    <citation type="submission" date="2025-08" db="UniProtKB">
        <authorList>
            <consortium name="RefSeq"/>
        </authorList>
    </citation>
    <scope>IDENTIFICATION</scope>
    <source>
        <tissue evidence="12">Adult</tissue>
    </source>
</reference>
<organism evidence="11 12">
    <name type="scientific">Bactrocera dorsalis</name>
    <name type="common">Oriental fruit fly</name>
    <name type="synonym">Dacus dorsalis</name>
    <dbReference type="NCBI Taxonomy" id="27457"/>
    <lineage>
        <taxon>Eukaryota</taxon>
        <taxon>Metazoa</taxon>
        <taxon>Ecdysozoa</taxon>
        <taxon>Arthropoda</taxon>
        <taxon>Hexapoda</taxon>
        <taxon>Insecta</taxon>
        <taxon>Pterygota</taxon>
        <taxon>Neoptera</taxon>
        <taxon>Endopterygota</taxon>
        <taxon>Diptera</taxon>
        <taxon>Brachycera</taxon>
        <taxon>Muscomorpha</taxon>
        <taxon>Tephritoidea</taxon>
        <taxon>Tephritidae</taxon>
        <taxon>Bactrocera</taxon>
        <taxon>Bactrocera</taxon>
    </lineage>
</organism>
<dbReference type="CDD" id="cd00190">
    <property type="entry name" value="Tryp_SPc"/>
    <property type="match status" value="1"/>
</dbReference>
<dbReference type="InterPro" id="IPR009003">
    <property type="entry name" value="Peptidase_S1_PA"/>
</dbReference>
<keyword evidence="5 8" id="KW-0378">Hydrolase</keyword>
<keyword evidence="6 8" id="KW-0720">Serine protease</keyword>
<dbReference type="GeneID" id="105228390"/>
<evidence type="ECO:0000256" key="7">
    <source>
        <dbReference type="ARBA" id="ARBA00023157"/>
    </source>
</evidence>
<evidence type="ECO:0000256" key="8">
    <source>
        <dbReference type="RuleBase" id="RU363034"/>
    </source>
</evidence>
<name>A0A6I9VB40_BACDO</name>
<keyword evidence="3" id="KW-0964">Secreted</keyword>
<evidence type="ECO:0000313" key="12">
    <source>
        <dbReference type="RefSeq" id="XP_011206510.2"/>
    </source>
</evidence>
<evidence type="ECO:0000256" key="5">
    <source>
        <dbReference type="ARBA" id="ARBA00022801"/>
    </source>
</evidence>
<dbReference type="InParanoid" id="A0A6I9VB40"/>
<evidence type="ECO:0000256" key="6">
    <source>
        <dbReference type="ARBA" id="ARBA00022825"/>
    </source>
</evidence>
<keyword evidence="4 8" id="KW-0645">Protease</keyword>
<evidence type="ECO:0000259" key="10">
    <source>
        <dbReference type="PROSITE" id="PS50240"/>
    </source>
</evidence>
<dbReference type="Gene3D" id="2.40.10.10">
    <property type="entry name" value="Trypsin-like serine proteases"/>
    <property type="match status" value="1"/>
</dbReference>
<dbReference type="PROSITE" id="PS00134">
    <property type="entry name" value="TRYPSIN_HIS"/>
    <property type="match status" value="1"/>
</dbReference>
<dbReference type="Proteomes" id="UP001652620">
    <property type="component" value="Chromosome 3"/>
</dbReference>
<sequence>MLRYITLVVLFTIVSFSARTNADTNALLNNGRIVGGSNADIRQFPHQVSLRYKGSHFCGGTIYLSNVIVTATHCVSDEDATGLTIVAGSTTLLETPAVEVAVVKVIIHEKYNLINDYDVAILVLESNLTFSESIQPIALAKERPPTGTEVTVTGWGTLEEGGAYLSNQLQQVQVNLADQTKCRRTYFYLVTSRMLCANVEGGGKDSCQGDSGGPLIFGNELLGIVSWGSGCASSTYPGVYASVPDLCDWIEATANEYANSVSEIERPSHL</sequence>
<dbReference type="InterPro" id="IPR043504">
    <property type="entry name" value="Peptidase_S1_PA_chymotrypsin"/>
</dbReference>
<dbReference type="PROSITE" id="PS00135">
    <property type="entry name" value="TRYPSIN_SER"/>
    <property type="match status" value="1"/>
</dbReference>
<dbReference type="SUPFAM" id="SSF50494">
    <property type="entry name" value="Trypsin-like serine proteases"/>
    <property type="match status" value="1"/>
</dbReference>
<evidence type="ECO:0000256" key="1">
    <source>
        <dbReference type="ARBA" id="ARBA00004613"/>
    </source>
</evidence>
<evidence type="ECO:0000256" key="2">
    <source>
        <dbReference type="ARBA" id="ARBA00007664"/>
    </source>
</evidence>
<dbReference type="InterPro" id="IPR050430">
    <property type="entry name" value="Peptidase_S1"/>
</dbReference>
<dbReference type="SMART" id="SM00020">
    <property type="entry name" value="Tryp_SPc"/>
    <property type="match status" value="1"/>
</dbReference>
<proteinExistence type="inferred from homology"/>
<evidence type="ECO:0000256" key="3">
    <source>
        <dbReference type="ARBA" id="ARBA00022525"/>
    </source>
</evidence>
<dbReference type="PANTHER" id="PTHR24276">
    <property type="entry name" value="POLYSERASE-RELATED"/>
    <property type="match status" value="1"/>
</dbReference>
<evidence type="ECO:0000256" key="9">
    <source>
        <dbReference type="SAM" id="SignalP"/>
    </source>
</evidence>
<dbReference type="InterPro" id="IPR001254">
    <property type="entry name" value="Trypsin_dom"/>
</dbReference>
<accession>A0A6I9VB40</accession>
<dbReference type="InterPro" id="IPR001314">
    <property type="entry name" value="Peptidase_S1A"/>
</dbReference>
<dbReference type="PRINTS" id="PR00722">
    <property type="entry name" value="CHYMOTRYPSIN"/>
</dbReference>
<feature type="signal peptide" evidence="9">
    <location>
        <begin position="1"/>
        <end position="22"/>
    </location>
</feature>
<dbReference type="InterPro" id="IPR033116">
    <property type="entry name" value="TRYPSIN_SER"/>
</dbReference>
<dbReference type="AlphaFoldDB" id="A0A6I9VB40"/>
<comment type="subcellular location">
    <subcellularLocation>
        <location evidence="1">Secreted</location>
    </subcellularLocation>
</comment>
<keyword evidence="11" id="KW-1185">Reference proteome</keyword>
<dbReference type="Pfam" id="PF00089">
    <property type="entry name" value="Trypsin"/>
    <property type="match status" value="1"/>
</dbReference>
<dbReference type="RefSeq" id="XP_011206510.2">
    <property type="nucleotide sequence ID" value="XM_011208208.4"/>
</dbReference>
<dbReference type="GO" id="GO:0004252">
    <property type="term" value="F:serine-type endopeptidase activity"/>
    <property type="evidence" value="ECO:0007669"/>
    <property type="project" value="InterPro"/>
</dbReference>
<feature type="domain" description="Peptidase S1" evidence="10">
    <location>
        <begin position="33"/>
        <end position="255"/>
    </location>
</feature>
<dbReference type="FunCoup" id="A0A6I9VB40">
    <property type="interactions" value="36"/>
</dbReference>
<dbReference type="OrthoDB" id="10059102at2759"/>
<dbReference type="PROSITE" id="PS50240">
    <property type="entry name" value="TRYPSIN_DOM"/>
    <property type="match status" value="1"/>
</dbReference>
<dbReference type="GO" id="GO:0006508">
    <property type="term" value="P:proteolysis"/>
    <property type="evidence" value="ECO:0007669"/>
    <property type="project" value="UniProtKB-KW"/>
</dbReference>
<dbReference type="InterPro" id="IPR018114">
    <property type="entry name" value="TRYPSIN_HIS"/>
</dbReference>
<keyword evidence="7" id="KW-1015">Disulfide bond</keyword>